<evidence type="ECO:0000256" key="5">
    <source>
        <dbReference type="ARBA" id="ARBA00012779"/>
    </source>
</evidence>
<organism evidence="15 16">
    <name type="scientific">Debaryomyces fabryi</name>
    <dbReference type="NCBI Taxonomy" id="58627"/>
    <lineage>
        <taxon>Eukaryota</taxon>
        <taxon>Fungi</taxon>
        <taxon>Dikarya</taxon>
        <taxon>Ascomycota</taxon>
        <taxon>Saccharomycotina</taxon>
        <taxon>Pichiomycetes</taxon>
        <taxon>Debaryomycetaceae</taxon>
        <taxon>Debaryomyces</taxon>
    </lineage>
</organism>
<dbReference type="PANTHER" id="PTHR46529:SF1">
    <property type="entry name" value="TRNA WYBUTOSINE-SYNTHESIZING PROTEIN 4"/>
    <property type="match status" value="1"/>
</dbReference>
<dbReference type="GO" id="GO:0030488">
    <property type="term" value="P:tRNA methylation"/>
    <property type="evidence" value="ECO:0007669"/>
    <property type="project" value="TreeGrafter"/>
</dbReference>
<evidence type="ECO:0000256" key="8">
    <source>
        <dbReference type="ARBA" id="ARBA00022679"/>
    </source>
</evidence>
<dbReference type="InterPro" id="IPR015915">
    <property type="entry name" value="Kelch-typ_b-propeller"/>
</dbReference>
<comment type="catalytic activity">
    <reaction evidence="1">
        <text>7-[(3S)-3-amino-3-carboxypropyl]wyosine(37) in tRNA(Phe) + S-adenosyl-L-methionine = 7-[(3S)-(3-amino-3-methoxycarbonyl)propyl]wyosine(37) in tRNA(Phe) + S-adenosyl-L-homocysteine</text>
        <dbReference type="Rhea" id="RHEA:36903"/>
        <dbReference type="Rhea" id="RHEA-COMP:10379"/>
        <dbReference type="Rhea" id="RHEA-COMP:11844"/>
        <dbReference type="ChEBI" id="CHEBI:57856"/>
        <dbReference type="ChEBI" id="CHEBI:59789"/>
        <dbReference type="ChEBI" id="CHEBI:73543"/>
        <dbReference type="ChEBI" id="CHEBI:74275"/>
        <dbReference type="EC" id="2.1.1.290"/>
    </reaction>
</comment>
<dbReference type="Gene3D" id="3.40.50.150">
    <property type="entry name" value="Vaccinia Virus protein VP39"/>
    <property type="match status" value="1"/>
</dbReference>
<evidence type="ECO:0000256" key="9">
    <source>
        <dbReference type="ARBA" id="ARBA00022691"/>
    </source>
</evidence>
<evidence type="ECO:0000256" key="2">
    <source>
        <dbReference type="ARBA" id="ARBA00004797"/>
    </source>
</evidence>
<dbReference type="OrthoDB" id="47172at2759"/>
<keyword evidence="10" id="KW-0819">tRNA processing</keyword>
<evidence type="ECO:0000256" key="6">
    <source>
        <dbReference type="ARBA" id="ARBA00018045"/>
    </source>
</evidence>
<evidence type="ECO:0000256" key="14">
    <source>
        <dbReference type="SAM" id="MobiDB-lite"/>
    </source>
</evidence>
<evidence type="ECO:0000256" key="10">
    <source>
        <dbReference type="ARBA" id="ARBA00022694"/>
    </source>
</evidence>
<evidence type="ECO:0000256" key="1">
    <source>
        <dbReference type="ARBA" id="ARBA00001806"/>
    </source>
</evidence>
<evidence type="ECO:0000313" key="15">
    <source>
        <dbReference type="EMBL" id="KSA01061.1"/>
    </source>
</evidence>
<evidence type="ECO:0000256" key="7">
    <source>
        <dbReference type="ARBA" id="ARBA00022603"/>
    </source>
</evidence>
<dbReference type="Gene3D" id="2.120.10.80">
    <property type="entry name" value="Kelch-type beta propeller"/>
    <property type="match status" value="1"/>
</dbReference>
<evidence type="ECO:0000256" key="3">
    <source>
        <dbReference type="ARBA" id="ARBA00010703"/>
    </source>
</evidence>
<dbReference type="Pfam" id="PF13418">
    <property type="entry name" value="Beta-prop_TYW4"/>
    <property type="match status" value="1"/>
</dbReference>
<protein>
    <recommendedName>
        <fullName evidence="6">tRNA wybutosine-synthesizing protein 4</fullName>
        <ecNumber evidence="5">2.1.1.290</ecNumber>
        <ecNumber evidence="4">2.3.1.231</ecNumber>
    </recommendedName>
    <alternativeName>
        <fullName evidence="12">tRNA(Phe) (7-(3-amino-3-(methoxycarbonyl)propyl)wyosine(37)-N)-methoxycarbonyltransferase</fullName>
    </alternativeName>
    <alternativeName>
        <fullName evidence="11">tRNA(Phe) (7-(3-amino-3-carboxypropyl)wyosine(37)-O)-methyltransferase</fullName>
    </alternativeName>
</protein>
<dbReference type="SUPFAM" id="SSF53335">
    <property type="entry name" value="S-adenosyl-L-methionine-dependent methyltransferases"/>
    <property type="match status" value="1"/>
</dbReference>
<keyword evidence="8" id="KW-0808">Transferase</keyword>
<dbReference type="GeneID" id="26840194"/>
<reference evidence="15 16" key="1">
    <citation type="submission" date="2015-11" db="EMBL/GenBank/DDBJ databases">
        <title>The genome of Debaryomyces fabryi.</title>
        <authorList>
            <person name="Tafer H."/>
            <person name="Lopandic K."/>
        </authorList>
    </citation>
    <scope>NUCLEOTIDE SEQUENCE [LARGE SCALE GENOMIC DNA]</scope>
    <source>
        <strain evidence="15 16">CBS 789</strain>
    </source>
</reference>
<comment type="caution">
    <text evidence="15">The sequence shown here is derived from an EMBL/GenBank/DDBJ whole genome shotgun (WGS) entry which is preliminary data.</text>
</comment>
<dbReference type="RefSeq" id="XP_015467163.1">
    <property type="nucleotide sequence ID" value="XM_015612014.1"/>
</dbReference>
<keyword evidence="16" id="KW-1185">Reference proteome</keyword>
<feature type="region of interest" description="Disordered" evidence="14">
    <location>
        <begin position="1"/>
        <end position="32"/>
    </location>
</feature>
<comment type="pathway">
    <text evidence="2">tRNA modification; wybutosine-tRNA(Phe) biosynthesis.</text>
</comment>
<evidence type="ECO:0000256" key="12">
    <source>
        <dbReference type="ARBA" id="ARBA00030847"/>
    </source>
</evidence>
<dbReference type="EC" id="2.1.1.290" evidence="5"/>
<proteinExistence type="inferred from homology"/>
<keyword evidence="9" id="KW-0949">S-adenosyl-L-methionine</keyword>
<name>A0A0V1PYA9_9ASCO</name>
<dbReference type="Pfam" id="PF04072">
    <property type="entry name" value="LCM"/>
    <property type="match status" value="1"/>
</dbReference>
<evidence type="ECO:0000256" key="4">
    <source>
        <dbReference type="ARBA" id="ARBA00012155"/>
    </source>
</evidence>
<dbReference type="InterPro" id="IPR007213">
    <property type="entry name" value="Ppm1/Ppm2/Tcmp"/>
</dbReference>
<gene>
    <name evidence="15" type="ORF">AC631_03185</name>
</gene>
<keyword evidence="7" id="KW-0489">Methyltransferase</keyword>
<evidence type="ECO:0000256" key="13">
    <source>
        <dbReference type="ARBA" id="ARBA00049250"/>
    </source>
</evidence>
<evidence type="ECO:0000313" key="16">
    <source>
        <dbReference type="Proteomes" id="UP000054251"/>
    </source>
</evidence>
<evidence type="ECO:0000256" key="11">
    <source>
        <dbReference type="ARBA" id="ARBA00029750"/>
    </source>
</evidence>
<dbReference type="AlphaFoldDB" id="A0A0V1PYA9"/>
<dbReference type="EMBL" id="LMYN01000065">
    <property type="protein sequence ID" value="KSA01061.1"/>
    <property type="molecule type" value="Genomic_DNA"/>
</dbReference>
<sequence>MPEGSLDKNQLARQRKKIEKDRRRKQYDDLQVQGTNNSSIVSKRSVEMIYTSKLNPEMGEWFKYFVKKPKRRSPAINRGYWIRMESIKQMILRIIDSREDANQEVTIVNLGCGFDPLPFQLLTQFAKTNTDVKLHFLDVDYPELIANKLEMIKSSPEILSILGKEVNDTSIEKSVVPFMTENYKLVGCDLKDGNLYKQQLNRLLGDSPCIKIFVAEVSLAYMKPEYANPIIEHSAKLDNSHFLILEQILPAGESHAFAQKMLYHFNHLRSPLQCVQTYPLKTDQVNRFKNYYQNVEIKDLFENWKFLIDDQLKHKIKDIEEFDEWEEFIIFCQHYVIVHATNRPVLIYDDKPIARGELDEPSTLVNVSYQDSNDSELLKSKFAAITGVGDEVLINGGLFQTRTGQTLSLKKGHLEVKTVQGDEPGPRMCHTLTALNNSESILIGGRSRPDQYFLDVYKLDGENWTQLQDLPEKRSRHITVKLSGKDILIFGGLQENSKDMATKLFLVYNCESQQYKSLKIEGSIPNLFSCSMVYNEELEFGLILGGMVNTTIPTVNDCLYRFVIKEDTIVVDVIYQHSYLLRISCQSKLFSDNKLLIIGGVSPLDIFNQQNTILLFDIITSKLHPIEIDRDIWVNHPPIFIGFGKAEIGNSVICLGGGAVCYSFGSCYNGIYKFDYYPNN</sequence>
<dbReference type="GO" id="GO:0031591">
    <property type="term" value="P:wybutosine biosynthetic process"/>
    <property type="evidence" value="ECO:0007669"/>
    <property type="project" value="TreeGrafter"/>
</dbReference>
<accession>A0A0V1PYA9</accession>
<dbReference type="Proteomes" id="UP000054251">
    <property type="component" value="Unassembled WGS sequence"/>
</dbReference>
<dbReference type="InterPro" id="IPR029063">
    <property type="entry name" value="SAM-dependent_MTases_sf"/>
</dbReference>
<dbReference type="EC" id="2.3.1.231" evidence="4"/>
<dbReference type="GO" id="GO:0008175">
    <property type="term" value="F:tRNA methyltransferase activity"/>
    <property type="evidence" value="ECO:0007669"/>
    <property type="project" value="TreeGrafter"/>
</dbReference>
<dbReference type="UniPathway" id="UPA00375"/>
<dbReference type="SUPFAM" id="SSF117281">
    <property type="entry name" value="Kelch motif"/>
    <property type="match status" value="1"/>
</dbReference>
<feature type="compositionally biased region" description="Basic residues" evidence="14">
    <location>
        <begin position="13"/>
        <end position="25"/>
    </location>
</feature>
<comment type="catalytic activity">
    <reaction evidence="13">
        <text>7-[(3S)-(3-amino-3-methoxycarbonyl)propyl]wyosine(37) in tRNA(Phe) + S-adenosyl-L-methionine + CO2 = wybutosine(37) in tRNA(Phe) + S-adenosyl-L-homocysteine + 2 H(+)</text>
        <dbReference type="Rhea" id="RHEA:37119"/>
        <dbReference type="Rhea" id="RHEA-COMP:11844"/>
        <dbReference type="Rhea" id="RHEA-COMP:11847"/>
        <dbReference type="ChEBI" id="CHEBI:15378"/>
        <dbReference type="ChEBI" id="CHEBI:16526"/>
        <dbReference type="ChEBI" id="CHEBI:57856"/>
        <dbReference type="ChEBI" id="CHEBI:59789"/>
        <dbReference type="ChEBI" id="CHEBI:73544"/>
        <dbReference type="ChEBI" id="CHEBI:74275"/>
        <dbReference type="EC" id="2.3.1.231"/>
    </reaction>
</comment>
<comment type="similarity">
    <text evidence="3">Belongs to the methyltransferase superfamily. LCMT family.</text>
</comment>
<dbReference type="PANTHER" id="PTHR46529">
    <property type="entry name" value="TRNA WYBUTOSINE-SYNTHESIZING PROTEIN 4"/>
    <property type="match status" value="1"/>
</dbReference>